<evidence type="ECO:0000256" key="2">
    <source>
        <dbReference type="ARBA" id="ARBA00022840"/>
    </source>
</evidence>
<dbReference type="PANTHER" id="PTHR40599">
    <property type="entry name" value="[CITRATE [PRO-3S]-LYASE] LIGASE"/>
    <property type="match status" value="1"/>
</dbReference>
<dbReference type="GO" id="GO:0005524">
    <property type="term" value="F:ATP binding"/>
    <property type="evidence" value="ECO:0007669"/>
    <property type="project" value="UniProtKB-UniRule"/>
</dbReference>
<keyword evidence="1 3" id="KW-0547">Nucleotide-binding</keyword>
<gene>
    <name evidence="5" type="primary">citC</name>
    <name evidence="5" type="ORF">L248_2897</name>
</gene>
<dbReference type="NCBIfam" id="TIGR00125">
    <property type="entry name" value="cyt_tran_rel"/>
    <property type="match status" value="1"/>
</dbReference>
<dbReference type="NCBIfam" id="TIGR00124">
    <property type="entry name" value="cit_ly_ligase"/>
    <property type="match status" value="1"/>
</dbReference>
<reference evidence="6" key="1">
    <citation type="journal article" date="2013" name="Genome Announc.">
        <title>Whole-Genome Sequencing of Lactobacillus shenzhenensis Strain LY-73T.</title>
        <authorList>
            <person name="Lin Z."/>
            <person name="Liu Z."/>
            <person name="Yang R."/>
            <person name="Zou Y."/>
            <person name="Wan D."/>
            <person name="Chen J."/>
            <person name="Guo M."/>
            <person name="Zhao J."/>
            <person name="Fang C."/>
            <person name="Yang R."/>
            <person name="Liu F."/>
        </authorList>
    </citation>
    <scope>NUCLEOTIDE SEQUENCE [LARGE SCALE GENOMIC DNA]</scope>
    <source>
        <strain evidence="6">LY-73</strain>
    </source>
</reference>
<comment type="function">
    <text evidence="3">Acetylation of prosthetic group (2-(5''-phosphoribosyl)-3'-dephosphocoenzyme-A) of the gamma subunit of citrate lyase.</text>
</comment>
<dbReference type="Pfam" id="PF08218">
    <property type="entry name" value="Citrate_ly_lig"/>
    <property type="match status" value="1"/>
</dbReference>
<dbReference type="Proteomes" id="UP000030647">
    <property type="component" value="Unassembled WGS sequence"/>
</dbReference>
<protein>
    <recommendedName>
        <fullName evidence="3">[Citrate [pro-3S]-lyase] ligase</fullName>
        <ecNumber evidence="3">6.2.1.22</ecNumber>
    </recommendedName>
</protein>
<dbReference type="GO" id="GO:0008771">
    <property type="term" value="F:[citrate (pro-3S)-lyase] ligase activity"/>
    <property type="evidence" value="ECO:0007669"/>
    <property type="project" value="UniProtKB-EC"/>
</dbReference>
<keyword evidence="6" id="KW-1185">Reference proteome</keyword>
<evidence type="ECO:0000259" key="4">
    <source>
        <dbReference type="SMART" id="SM00764"/>
    </source>
</evidence>
<comment type="catalytic activity">
    <reaction evidence="3">
        <text>holo-[citrate lyase ACP] + acetate + ATP = acetyl-[citrate lyase ACP] + AMP + diphosphate</text>
        <dbReference type="Rhea" id="RHEA:23788"/>
        <dbReference type="Rhea" id="RHEA-COMP:10158"/>
        <dbReference type="Rhea" id="RHEA-COMP:13710"/>
        <dbReference type="ChEBI" id="CHEBI:30089"/>
        <dbReference type="ChEBI" id="CHEBI:30616"/>
        <dbReference type="ChEBI" id="CHEBI:33019"/>
        <dbReference type="ChEBI" id="CHEBI:82683"/>
        <dbReference type="ChEBI" id="CHEBI:137976"/>
        <dbReference type="ChEBI" id="CHEBI:456215"/>
        <dbReference type="EC" id="6.2.1.22"/>
    </reaction>
</comment>
<dbReference type="AlphaFoldDB" id="U4TUW9"/>
<evidence type="ECO:0000313" key="6">
    <source>
        <dbReference type="Proteomes" id="UP000030647"/>
    </source>
</evidence>
<dbReference type="EC" id="6.2.1.22" evidence="3"/>
<feature type="domain" description="Citrate lyase ligase C-terminal" evidence="4">
    <location>
        <begin position="149"/>
        <end position="329"/>
    </location>
</feature>
<dbReference type="STRING" id="1231336.L248_2897"/>
<dbReference type="SMART" id="SM00764">
    <property type="entry name" value="Citrate_ly_lig"/>
    <property type="match status" value="1"/>
</dbReference>
<dbReference type="RefSeq" id="WP_022529482.1">
    <property type="nucleotide sequence ID" value="NZ_KI271588.1"/>
</dbReference>
<dbReference type="OrthoDB" id="9779753at2"/>
<accession>U4TUW9</accession>
<name>U4TUW9_9LACO</name>
<dbReference type="eggNOG" id="COG3053">
    <property type="taxonomic scope" value="Bacteria"/>
</dbReference>
<evidence type="ECO:0000313" key="5">
    <source>
        <dbReference type="EMBL" id="ERL65222.1"/>
    </source>
</evidence>
<organism evidence="5 6">
    <name type="scientific">Schleiferilactobacillus shenzhenensis LY-73</name>
    <dbReference type="NCBI Taxonomy" id="1231336"/>
    <lineage>
        <taxon>Bacteria</taxon>
        <taxon>Bacillati</taxon>
        <taxon>Bacillota</taxon>
        <taxon>Bacilli</taxon>
        <taxon>Lactobacillales</taxon>
        <taxon>Lactobacillaceae</taxon>
        <taxon>Schleiferilactobacillus</taxon>
    </lineage>
</organism>
<sequence>MADIRDLHLRVPSIQKDWRAFLASHGLSGFPDNEVAAVDSVIGLYDGGRLVGTGATAGNILKFIAVDEGDTPGAYFNQVVSELQNRLMAAGHTHMMVFTKPQYEASFHYVGFTTLAKTAVGVLLEAGMPTITQYLRGLPDAAAAAGQHLAAIVMNANPFTRGHRYLVEKAAAENDAVDVFVVSTDRSLFTSAERLQLVQTGLADLQNVRVFPGGDYMVSYATFPAYFLHAGDDVIRYQTTIDARLFRDWVAPTLHITKRYVGEEPRSHTTAIYNTVLAAELPPAVQLVVVPRLTAAGTVVTATQVRQAIADQDLASVRAFLPPTTWSFIQSHEAALLQRIEKGQTIRGN</sequence>
<proteinExistence type="predicted"/>
<dbReference type="InterPro" id="IPR004821">
    <property type="entry name" value="Cyt_trans-like"/>
</dbReference>
<dbReference type="Gene3D" id="3.40.50.620">
    <property type="entry name" value="HUPs"/>
    <property type="match status" value="1"/>
</dbReference>
<dbReference type="InterPro" id="IPR013166">
    <property type="entry name" value="Citrate_lyase_ligase_C"/>
</dbReference>
<evidence type="ECO:0000256" key="1">
    <source>
        <dbReference type="ARBA" id="ARBA00022741"/>
    </source>
</evidence>
<dbReference type="PANTHER" id="PTHR40599:SF1">
    <property type="entry name" value="[CITRATE [PRO-3S]-LYASE] LIGASE"/>
    <property type="match status" value="1"/>
</dbReference>
<dbReference type="InterPro" id="IPR014729">
    <property type="entry name" value="Rossmann-like_a/b/a_fold"/>
</dbReference>
<dbReference type="InterPro" id="IPR005216">
    <property type="entry name" value="Citrate_lyase_ligase"/>
</dbReference>
<keyword evidence="2 3" id="KW-0067">ATP-binding</keyword>
<dbReference type="PIRSF" id="PIRSF005751">
    <property type="entry name" value="Acet_citr_lig"/>
    <property type="match status" value="1"/>
</dbReference>
<dbReference type="EMBL" id="KI271588">
    <property type="protein sequence ID" value="ERL65222.1"/>
    <property type="molecule type" value="Genomic_DNA"/>
</dbReference>
<evidence type="ECO:0000256" key="3">
    <source>
        <dbReference type="PIRNR" id="PIRNR005751"/>
    </source>
</evidence>
<keyword evidence="3" id="KW-0436">Ligase</keyword>
<dbReference type="SUPFAM" id="SSF52374">
    <property type="entry name" value="Nucleotidylyl transferase"/>
    <property type="match status" value="1"/>
</dbReference>
<dbReference type="HOGENOM" id="CLU_063190_0_0_9"/>